<dbReference type="RefSeq" id="WP_160200720.1">
    <property type="nucleotide sequence ID" value="NZ_QXWK01000001.1"/>
</dbReference>
<dbReference type="InterPro" id="IPR045943">
    <property type="entry name" value="DUF6363"/>
</dbReference>
<dbReference type="Proteomes" id="UP000446866">
    <property type="component" value="Unassembled WGS sequence"/>
</dbReference>
<feature type="short sequence motif" description="GXGXXG" evidence="4">
    <location>
        <begin position="9"/>
        <end position="14"/>
    </location>
</feature>
<dbReference type="SUPFAM" id="SSF52151">
    <property type="entry name" value="FabD/lysophospholipase-like"/>
    <property type="match status" value="1"/>
</dbReference>
<dbReference type="AlphaFoldDB" id="A0A845QHQ0"/>
<keyword evidence="7" id="KW-1185">Reference proteome</keyword>
<comment type="caution">
    <text evidence="6">The sequence shown here is derived from an EMBL/GenBank/DDBJ whole genome shotgun (WGS) entry which is preliminary data.</text>
</comment>
<dbReference type="EMBL" id="QXWK01000001">
    <property type="protein sequence ID" value="NBH60435.1"/>
    <property type="molecule type" value="Genomic_DNA"/>
</dbReference>
<sequence>MSKGLVIEGGGMRGIFAAGVLDCFLDAGIRFDNVIGVSAGACHGCSYVAGQRDRALAVNLNYLDRKEYCSLHSLRTTGDLFGAEFIYHTIPEQLYPIDNDAFTASGIKFQPVVTNCVTGEAEYPVVGDMFRDVEWVRASASLPFLANMVEIGGGLYMDGGISDSIPLAQSIRQGNEKNIVILTRPRDYRKKRTNGMLLKVMKRKYRDYPNMVASYEKRAQTYNQSLELVAAEEETGRAFVIAPMGDLDIGRTERNPEKMKKAYREGYYVTEGLLEKLQKYLQESV</sequence>
<evidence type="ECO:0000256" key="3">
    <source>
        <dbReference type="ARBA" id="ARBA00023098"/>
    </source>
</evidence>
<evidence type="ECO:0000313" key="6">
    <source>
        <dbReference type="EMBL" id="NBH60435.1"/>
    </source>
</evidence>
<evidence type="ECO:0000256" key="2">
    <source>
        <dbReference type="ARBA" id="ARBA00022963"/>
    </source>
</evidence>
<evidence type="ECO:0000259" key="5">
    <source>
        <dbReference type="PROSITE" id="PS51635"/>
    </source>
</evidence>
<proteinExistence type="predicted"/>
<dbReference type="InterPro" id="IPR037483">
    <property type="entry name" value="YjjU-like"/>
</dbReference>
<evidence type="ECO:0000256" key="1">
    <source>
        <dbReference type="ARBA" id="ARBA00022801"/>
    </source>
</evidence>
<protein>
    <submittedName>
        <fullName evidence="6">Patatin family protein</fullName>
    </submittedName>
</protein>
<feature type="short sequence motif" description="DGA/G" evidence="4">
    <location>
        <begin position="158"/>
        <end position="160"/>
    </location>
</feature>
<organism evidence="6 7">
    <name type="scientific">Anaerotruncus colihominis</name>
    <dbReference type="NCBI Taxonomy" id="169435"/>
    <lineage>
        <taxon>Bacteria</taxon>
        <taxon>Bacillati</taxon>
        <taxon>Bacillota</taxon>
        <taxon>Clostridia</taxon>
        <taxon>Eubacteriales</taxon>
        <taxon>Oscillospiraceae</taxon>
        <taxon>Anaerotruncus</taxon>
    </lineage>
</organism>
<dbReference type="InterPro" id="IPR050301">
    <property type="entry name" value="NTE"/>
</dbReference>
<name>A0A845QHQ0_9FIRM</name>
<feature type="short sequence motif" description="GXSXG" evidence="4">
    <location>
        <begin position="36"/>
        <end position="40"/>
    </location>
</feature>
<dbReference type="PANTHER" id="PTHR14226">
    <property type="entry name" value="NEUROPATHY TARGET ESTERASE/SWISS CHEESE D.MELANOGASTER"/>
    <property type="match status" value="1"/>
</dbReference>
<keyword evidence="3 4" id="KW-0443">Lipid metabolism</keyword>
<dbReference type="PANTHER" id="PTHR14226:SF25">
    <property type="entry name" value="PHOSPHOESTERASE"/>
    <property type="match status" value="1"/>
</dbReference>
<feature type="active site" description="Proton acceptor" evidence="4">
    <location>
        <position position="158"/>
    </location>
</feature>
<keyword evidence="2 4" id="KW-0442">Lipid degradation</keyword>
<reference evidence="6 7" key="1">
    <citation type="submission" date="2018-08" db="EMBL/GenBank/DDBJ databases">
        <title>Murine metabolic-syndrome-specific gut microbial biobank.</title>
        <authorList>
            <person name="Liu C."/>
        </authorList>
    </citation>
    <scope>NUCLEOTIDE SEQUENCE [LARGE SCALE GENOMIC DNA]</scope>
    <source>
        <strain evidence="6 7">28</strain>
    </source>
</reference>
<evidence type="ECO:0000313" key="7">
    <source>
        <dbReference type="Proteomes" id="UP000446866"/>
    </source>
</evidence>
<feature type="active site" description="Nucleophile" evidence="4">
    <location>
        <position position="38"/>
    </location>
</feature>
<accession>A0A845QHQ0</accession>
<evidence type="ECO:0000256" key="4">
    <source>
        <dbReference type="PROSITE-ProRule" id="PRU01161"/>
    </source>
</evidence>
<dbReference type="Pfam" id="PF01734">
    <property type="entry name" value="Patatin"/>
    <property type="match status" value="1"/>
</dbReference>
<dbReference type="InterPro" id="IPR016035">
    <property type="entry name" value="Acyl_Trfase/lysoPLipase"/>
</dbReference>
<dbReference type="InterPro" id="IPR002641">
    <property type="entry name" value="PNPLA_dom"/>
</dbReference>
<dbReference type="Gene3D" id="3.40.1090.10">
    <property type="entry name" value="Cytosolic phospholipase A2 catalytic domain"/>
    <property type="match status" value="2"/>
</dbReference>
<dbReference type="GO" id="GO:0016042">
    <property type="term" value="P:lipid catabolic process"/>
    <property type="evidence" value="ECO:0007669"/>
    <property type="project" value="UniProtKB-UniRule"/>
</dbReference>
<dbReference type="GO" id="GO:0016787">
    <property type="term" value="F:hydrolase activity"/>
    <property type="evidence" value="ECO:0007669"/>
    <property type="project" value="UniProtKB-UniRule"/>
</dbReference>
<dbReference type="Pfam" id="PF19890">
    <property type="entry name" value="DUF6363"/>
    <property type="match status" value="1"/>
</dbReference>
<gene>
    <name evidence="6" type="ORF">D0435_01935</name>
</gene>
<keyword evidence="1 4" id="KW-0378">Hydrolase</keyword>
<feature type="domain" description="PNPLA" evidence="5">
    <location>
        <begin position="5"/>
        <end position="171"/>
    </location>
</feature>
<dbReference type="PROSITE" id="PS51635">
    <property type="entry name" value="PNPLA"/>
    <property type="match status" value="1"/>
</dbReference>
<dbReference type="CDD" id="cd07208">
    <property type="entry name" value="Pat_hypo_Ecoli_yjju_like"/>
    <property type="match status" value="1"/>
</dbReference>